<dbReference type="InterPro" id="IPR023631">
    <property type="entry name" value="Amidase_dom"/>
</dbReference>
<gene>
    <name evidence="2" type="ORF">N7498_006959</name>
</gene>
<dbReference type="RefSeq" id="XP_058306270.1">
    <property type="nucleotide sequence ID" value="XM_058454021.1"/>
</dbReference>
<dbReference type="Pfam" id="PF01425">
    <property type="entry name" value="Amidase"/>
    <property type="match status" value="1"/>
</dbReference>
<dbReference type="EMBL" id="JAPQKR010000014">
    <property type="protein sequence ID" value="KAJ5197842.1"/>
    <property type="molecule type" value="Genomic_DNA"/>
</dbReference>
<sequence length="517" mass="55617">MDPESAIMDASDRKLPFDVRTATVTTLYGLLQAGQTTVVEIVEAYLAQIERHNKAGLGLRAIISTAPRQTVLSWAEKLDCERRNGKVRSALHGIPIVVKDAIVTSKALGMPTTAGATVFDKTYGKKNAEVIDSLLQSGLVILGKASMTEFCGLKAQCMTAGWSAINGLTQSAYIPGGFREDDIFIGRSGPGGSSSGSAVGVSAGFAPLSLGTETSGSICMPANRAGLYSLKVTGGTISTEGLFTLSRDFDGLGGMAKSPEDLGLLINLLNGTHNSDAQSLKWEDISVGFVDPIVWNAFQFQKTRDEVVEKQILDGYEWAKSQITQRGAKVVYPIRLPAMEDLRYDGKSVNHSVSFFEFPEQFRKFCALLEDPEVRSVQELIDFNNNNAARAMPKPHTDQTDLIQTLKSSMTSETVAAAKAHGRRLAGSQGIDIALIENEIDMIIGPGDCSICAVAALVGYPTAMVPLGRLEGPRGMGQPQGLMIVGGTRGESKILDFMKLWERVIGPWRIPPLLQTE</sequence>
<dbReference type="OrthoDB" id="566138at2759"/>
<accession>A0A9W9MF07</accession>
<evidence type="ECO:0000313" key="2">
    <source>
        <dbReference type="EMBL" id="KAJ5197842.1"/>
    </source>
</evidence>
<reference evidence="2" key="2">
    <citation type="journal article" date="2023" name="IMA Fungus">
        <title>Comparative genomic study of the Penicillium genus elucidates a diverse pangenome and 15 lateral gene transfer events.</title>
        <authorList>
            <person name="Petersen C."/>
            <person name="Sorensen T."/>
            <person name="Nielsen M.R."/>
            <person name="Sondergaard T.E."/>
            <person name="Sorensen J.L."/>
            <person name="Fitzpatrick D.A."/>
            <person name="Frisvad J.C."/>
            <person name="Nielsen K.L."/>
        </authorList>
    </citation>
    <scope>NUCLEOTIDE SEQUENCE</scope>
    <source>
        <strain evidence="2">IBT 15544</strain>
    </source>
</reference>
<name>A0A9W9MF07_9EURO</name>
<comment type="caution">
    <text evidence="2">The sequence shown here is derived from an EMBL/GenBank/DDBJ whole genome shotgun (WGS) entry which is preliminary data.</text>
</comment>
<protein>
    <recommendedName>
        <fullName evidence="1">Amidase domain-containing protein</fullName>
    </recommendedName>
</protein>
<evidence type="ECO:0000259" key="1">
    <source>
        <dbReference type="Pfam" id="PF01425"/>
    </source>
</evidence>
<dbReference type="GeneID" id="83181322"/>
<dbReference type="Proteomes" id="UP001150904">
    <property type="component" value="Unassembled WGS sequence"/>
</dbReference>
<organism evidence="2 3">
    <name type="scientific">Penicillium cinerascens</name>
    <dbReference type="NCBI Taxonomy" id="70096"/>
    <lineage>
        <taxon>Eukaryota</taxon>
        <taxon>Fungi</taxon>
        <taxon>Dikarya</taxon>
        <taxon>Ascomycota</taxon>
        <taxon>Pezizomycotina</taxon>
        <taxon>Eurotiomycetes</taxon>
        <taxon>Eurotiomycetidae</taxon>
        <taxon>Eurotiales</taxon>
        <taxon>Aspergillaceae</taxon>
        <taxon>Penicillium</taxon>
    </lineage>
</organism>
<evidence type="ECO:0000313" key="3">
    <source>
        <dbReference type="Proteomes" id="UP001150904"/>
    </source>
</evidence>
<dbReference type="Gene3D" id="3.90.1300.10">
    <property type="entry name" value="Amidase signature (AS) domain"/>
    <property type="match status" value="1"/>
</dbReference>
<feature type="domain" description="Amidase" evidence="1">
    <location>
        <begin position="40"/>
        <end position="420"/>
    </location>
</feature>
<dbReference type="PANTHER" id="PTHR42678:SF34">
    <property type="entry name" value="OS04G0183300 PROTEIN"/>
    <property type="match status" value="1"/>
</dbReference>
<dbReference type="PANTHER" id="PTHR42678">
    <property type="entry name" value="AMIDASE"/>
    <property type="match status" value="1"/>
</dbReference>
<keyword evidence="3" id="KW-1185">Reference proteome</keyword>
<proteinExistence type="predicted"/>
<reference evidence="2" key="1">
    <citation type="submission" date="2022-12" db="EMBL/GenBank/DDBJ databases">
        <authorList>
            <person name="Petersen C."/>
        </authorList>
    </citation>
    <scope>NUCLEOTIDE SEQUENCE</scope>
    <source>
        <strain evidence="2">IBT 15544</strain>
    </source>
</reference>
<dbReference type="SUPFAM" id="SSF75304">
    <property type="entry name" value="Amidase signature (AS) enzymes"/>
    <property type="match status" value="1"/>
</dbReference>
<dbReference type="AlphaFoldDB" id="A0A9W9MF07"/>
<dbReference type="InterPro" id="IPR036928">
    <property type="entry name" value="AS_sf"/>
</dbReference>